<keyword evidence="2" id="KW-1185">Reference proteome</keyword>
<dbReference type="RefSeq" id="WP_185977583.1">
    <property type="nucleotide sequence ID" value="NZ_JACBGI020000003.1"/>
</dbReference>
<reference evidence="1 2" key="1">
    <citation type="submission" date="2020-06" db="EMBL/GenBank/DDBJ databases">
        <authorList>
            <person name="Scott K."/>
        </authorList>
    </citation>
    <scope>NUCLEOTIDE SEQUENCE [LARGE SCALE GENOMIC DNA]</scope>
    <source>
        <strain evidence="1 2">HH1</strain>
    </source>
</reference>
<organism evidence="1 2">
    <name type="scientific">Thiomicrorhabdus heinhorstiae</name>
    <dbReference type="NCBI Taxonomy" id="2748010"/>
    <lineage>
        <taxon>Bacteria</taxon>
        <taxon>Pseudomonadati</taxon>
        <taxon>Pseudomonadota</taxon>
        <taxon>Gammaproteobacteria</taxon>
        <taxon>Thiotrichales</taxon>
        <taxon>Piscirickettsiaceae</taxon>
        <taxon>Thiomicrorhabdus</taxon>
    </lineage>
</organism>
<comment type="caution">
    <text evidence="1">The sequence shown here is derived from an EMBL/GenBank/DDBJ whole genome shotgun (WGS) entry which is preliminary data.</text>
</comment>
<proteinExistence type="predicted"/>
<evidence type="ECO:0000313" key="2">
    <source>
        <dbReference type="Proteomes" id="UP001193680"/>
    </source>
</evidence>
<accession>A0ABS0BU75</accession>
<dbReference type="EMBL" id="JACBGI020000003">
    <property type="protein sequence ID" value="MBF6057390.1"/>
    <property type="molecule type" value="Genomic_DNA"/>
</dbReference>
<protein>
    <submittedName>
        <fullName evidence="1">Uncharacterized protein</fullName>
    </submittedName>
</protein>
<reference evidence="1 2" key="2">
    <citation type="submission" date="2020-11" db="EMBL/GenBank/DDBJ databases">
        <title>Sulfur oxidizing isolate from Hospital Hole Sinkhole.</title>
        <authorList>
            <person name="Scott K.M."/>
        </authorList>
    </citation>
    <scope>NUCLEOTIDE SEQUENCE [LARGE SCALE GENOMIC DNA]</scope>
    <source>
        <strain evidence="1 2">HH1</strain>
    </source>
</reference>
<gene>
    <name evidence="1" type="ORF">H8792_003460</name>
</gene>
<dbReference type="Proteomes" id="UP001193680">
    <property type="component" value="Unassembled WGS sequence"/>
</dbReference>
<evidence type="ECO:0000313" key="1">
    <source>
        <dbReference type="EMBL" id="MBF6057390.1"/>
    </source>
</evidence>
<sequence length="93" mass="10696">MSEAVEVANRLLQVYADSLKHDGFADFKVEIKILKRGQKEVIVHSGKQYRFVLDFPEEQQSSKLFEDYQLVSSTELDRLKKGQAKSFTLARTS</sequence>
<name>A0ABS0BU75_9GAMM</name>